<accession>A0A4R2SA82</accession>
<dbReference type="AlphaFoldDB" id="A0A4R2SA82"/>
<gene>
    <name evidence="1" type="ORF">EDD73_10427</name>
</gene>
<comment type="caution">
    <text evidence="1">The sequence shown here is derived from an EMBL/GenBank/DDBJ whole genome shotgun (WGS) entry which is preliminary data.</text>
</comment>
<organism evidence="1 2">
    <name type="scientific">Heliophilum fasciatum</name>
    <dbReference type="NCBI Taxonomy" id="35700"/>
    <lineage>
        <taxon>Bacteria</taxon>
        <taxon>Bacillati</taxon>
        <taxon>Bacillota</taxon>
        <taxon>Clostridia</taxon>
        <taxon>Eubacteriales</taxon>
        <taxon>Heliobacteriaceae</taxon>
        <taxon>Heliophilum</taxon>
    </lineage>
</organism>
<keyword evidence="2" id="KW-1185">Reference proteome</keyword>
<evidence type="ECO:0000313" key="2">
    <source>
        <dbReference type="Proteomes" id="UP000294813"/>
    </source>
</evidence>
<sequence>MIPANKSTECEEKGRAIPMREALTKRILKNGNRVEMATI</sequence>
<proteinExistence type="predicted"/>
<reference evidence="1 2" key="1">
    <citation type="submission" date="2019-03" db="EMBL/GenBank/DDBJ databases">
        <title>Genomic Encyclopedia of Type Strains, Phase IV (KMG-IV): sequencing the most valuable type-strain genomes for metagenomic binning, comparative biology and taxonomic classification.</title>
        <authorList>
            <person name="Goeker M."/>
        </authorList>
    </citation>
    <scope>NUCLEOTIDE SEQUENCE [LARGE SCALE GENOMIC DNA]</scope>
    <source>
        <strain evidence="1 2">DSM 11170</strain>
    </source>
</reference>
<dbReference type="Proteomes" id="UP000294813">
    <property type="component" value="Unassembled WGS sequence"/>
</dbReference>
<dbReference type="EMBL" id="SLXT01000004">
    <property type="protein sequence ID" value="TCP68125.1"/>
    <property type="molecule type" value="Genomic_DNA"/>
</dbReference>
<protein>
    <submittedName>
        <fullName evidence="1">Uncharacterized protein</fullName>
    </submittedName>
</protein>
<name>A0A4R2SA82_9FIRM</name>
<evidence type="ECO:0000313" key="1">
    <source>
        <dbReference type="EMBL" id="TCP68125.1"/>
    </source>
</evidence>